<feature type="domain" description="Aminoglycoside phosphotransferase" evidence="2">
    <location>
        <begin position="95"/>
        <end position="293"/>
    </location>
</feature>
<dbReference type="SUPFAM" id="SSF56112">
    <property type="entry name" value="Protein kinase-like (PK-like)"/>
    <property type="match status" value="1"/>
</dbReference>
<feature type="compositionally biased region" description="Basic and acidic residues" evidence="1">
    <location>
        <begin position="1"/>
        <end position="11"/>
    </location>
</feature>
<feature type="compositionally biased region" description="Low complexity" evidence="1">
    <location>
        <begin position="12"/>
        <end position="25"/>
    </location>
</feature>
<evidence type="ECO:0000313" key="3">
    <source>
        <dbReference type="EMBL" id="GAA0617511.1"/>
    </source>
</evidence>
<protein>
    <recommendedName>
        <fullName evidence="2">Aminoglycoside phosphotransferase domain-containing protein</fullName>
    </recommendedName>
</protein>
<proteinExistence type="predicted"/>
<dbReference type="NCBIfam" id="NF038156">
    <property type="entry name" value="lant_syn_V_LxmK"/>
    <property type="match status" value="1"/>
</dbReference>
<dbReference type="Pfam" id="PF01636">
    <property type="entry name" value="APH"/>
    <property type="match status" value="1"/>
</dbReference>
<gene>
    <name evidence="3" type="ORF">GCM10010394_54650</name>
</gene>
<name>A0ABP3RTZ9_9ACTN</name>
<accession>A0ABP3RTZ9</accession>
<sequence length="413" mass="45064">MLRAGPERATEQEGSQEATQEGTQEATEESTEEGTEEGALEKSGAPKAQPTFRPVDLDAFPEVDALLVRLGLGALVRDSVSAPVGRNHAWAGDTTSGRRVFVKRLVGPEADVRARMKRLLSFEEFVGHVDGLRGHVPALLGFDEDAQLVVFAHVEAESGAELMVDQTFGGDLAFAVGRAIGCLHAAVPGAELDRSLPSLPDAGLLRAMPLAMYNELSFAELEAWRLMQHDAALIEALEVLQEWESRAPRVPSHCDFRVDQLLVGDDHVPILADWEEFRLADPARDVGSFAGEWLYRSVLDIVTRRGDTGPSAFDDLELTHDQVLARGAEKLERLLPLVHRFWDGYRTVRTDLDAQFTVRATAFAGWHLLDRLIAGAAQSQRLSGIERAAAGIGRGALLTPHKFAPLLGFEVTT</sequence>
<dbReference type="InterPro" id="IPR011009">
    <property type="entry name" value="Kinase-like_dom_sf"/>
</dbReference>
<dbReference type="InterPro" id="IPR002575">
    <property type="entry name" value="Aminoglycoside_PTrfase"/>
</dbReference>
<keyword evidence="4" id="KW-1185">Reference proteome</keyword>
<feature type="compositionally biased region" description="Acidic residues" evidence="1">
    <location>
        <begin position="26"/>
        <end position="38"/>
    </location>
</feature>
<dbReference type="EMBL" id="BAAACA010000038">
    <property type="protein sequence ID" value="GAA0617511.1"/>
    <property type="molecule type" value="Genomic_DNA"/>
</dbReference>
<dbReference type="Proteomes" id="UP001500668">
    <property type="component" value="Unassembled WGS sequence"/>
</dbReference>
<comment type="caution">
    <text evidence="3">The sequence shown here is derived from an EMBL/GenBank/DDBJ whole genome shotgun (WGS) entry which is preliminary data.</text>
</comment>
<reference evidence="4" key="1">
    <citation type="journal article" date="2019" name="Int. J. Syst. Evol. Microbiol.">
        <title>The Global Catalogue of Microorganisms (GCM) 10K type strain sequencing project: providing services to taxonomists for standard genome sequencing and annotation.</title>
        <authorList>
            <consortium name="The Broad Institute Genomics Platform"/>
            <consortium name="The Broad Institute Genome Sequencing Center for Infectious Disease"/>
            <person name="Wu L."/>
            <person name="Ma J."/>
        </authorList>
    </citation>
    <scope>NUCLEOTIDE SEQUENCE [LARGE SCALE GENOMIC DNA]</scope>
    <source>
        <strain evidence="4">JCM 5067</strain>
    </source>
</reference>
<evidence type="ECO:0000313" key="4">
    <source>
        <dbReference type="Proteomes" id="UP001500668"/>
    </source>
</evidence>
<evidence type="ECO:0000256" key="1">
    <source>
        <dbReference type="SAM" id="MobiDB-lite"/>
    </source>
</evidence>
<evidence type="ECO:0000259" key="2">
    <source>
        <dbReference type="Pfam" id="PF01636"/>
    </source>
</evidence>
<organism evidence="3 4">
    <name type="scientific">Streptomyces crystallinus</name>
    <dbReference type="NCBI Taxonomy" id="68191"/>
    <lineage>
        <taxon>Bacteria</taxon>
        <taxon>Bacillati</taxon>
        <taxon>Actinomycetota</taxon>
        <taxon>Actinomycetes</taxon>
        <taxon>Kitasatosporales</taxon>
        <taxon>Streptomycetaceae</taxon>
        <taxon>Streptomyces</taxon>
    </lineage>
</organism>
<feature type="region of interest" description="Disordered" evidence="1">
    <location>
        <begin position="1"/>
        <end position="50"/>
    </location>
</feature>
<dbReference type="Gene3D" id="3.90.1200.10">
    <property type="match status" value="1"/>
</dbReference>